<evidence type="ECO:0000313" key="8">
    <source>
        <dbReference type="EMBL" id="RDY29918.1"/>
    </source>
</evidence>
<evidence type="ECO:0000256" key="5">
    <source>
        <dbReference type="ARBA" id="ARBA00023136"/>
    </source>
</evidence>
<dbReference type="EMBL" id="NOKA02000057">
    <property type="protein sequence ID" value="RDY29918.1"/>
    <property type="molecule type" value="Genomic_DNA"/>
</dbReference>
<feature type="transmembrane region" description="Helical" evidence="6">
    <location>
        <begin position="161"/>
        <end position="182"/>
    </location>
</feature>
<evidence type="ECO:0000256" key="4">
    <source>
        <dbReference type="ARBA" id="ARBA00022989"/>
    </source>
</evidence>
<dbReference type="EMBL" id="QICS01000021">
    <property type="protein sequence ID" value="PXV84903.1"/>
    <property type="molecule type" value="Genomic_DNA"/>
</dbReference>
<reference evidence="8" key="3">
    <citation type="submission" date="2018-07" db="EMBL/GenBank/DDBJ databases">
        <authorList>
            <person name="Quirk P.G."/>
            <person name="Krulwich T.A."/>
        </authorList>
    </citation>
    <scope>NUCLEOTIDE SEQUENCE</scope>
    <source>
        <strain evidence="8">CCRI-19302</strain>
    </source>
</reference>
<feature type="transmembrane region" description="Helical" evidence="6">
    <location>
        <begin position="252"/>
        <end position="280"/>
    </location>
</feature>
<keyword evidence="9" id="KW-1185">Reference proteome</keyword>
<evidence type="ECO:0000256" key="1">
    <source>
        <dbReference type="ARBA" id="ARBA00004651"/>
    </source>
</evidence>
<dbReference type="InterPro" id="IPR001851">
    <property type="entry name" value="ABC_transp_permease"/>
</dbReference>
<dbReference type="GO" id="GO:0022857">
    <property type="term" value="F:transmembrane transporter activity"/>
    <property type="evidence" value="ECO:0007669"/>
    <property type="project" value="InterPro"/>
</dbReference>
<proteinExistence type="predicted"/>
<feature type="transmembrane region" description="Helical" evidence="6">
    <location>
        <begin position="92"/>
        <end position="115"/>
    </location>
</feature>
<organism evidence="7 10">
    <name type="scientific">Lachnotalea glycerini</name>
    <dbReference type="NCBI Taxonomy" id="1763509"/>
    <lineage>
        <taxon>Bacteria</taxon>
        <taxon>Bacillati</taxon>
        <taxon>Bacillota</taxon>
        <taxon>Clostridia</taxon>
        <taxon>Lachnospirales</taxon>
        <taxon>Lachnospiraceae</taxon>
        <taxon>Lachnotalea</taxon>
    </lineage>
</organism>
<feature type="transmembrane region" description="Helical" evidence="6">
    <location>
        <begin position="121"/>
        <end position="140"/>
    </location>
</feature>
<dbReference type="Proteomes" id="UP000216411">
    <property type="component" value="Unassembled WGS sequence"/>
</dbReference>
<sequence length="331" mass="35023">MIKKIRWEKYSRLFILLLFLVVLTIIRPNSFPTVNNISNVLWSISVVGILTSGSIFVMLLGGIDLSVGSLMGLSAVVTVLTIRHFNYSNQSVLLGIGLALLVGAAAGILHGLIVIKFQVPAFLVTFATQSIFLGISMVLTNNKILSCLEPKLFTDIGLGKIGMFTFPIYFMIIIALISYFVLNKTVLGRYIYAVGGNPQAATISGISNVKITMISYIVSGLTAAIGGVVLASMTQQGMASTGSGYETEVITAAVIGGVSLVGGAGTIQGAIVGAVLVGLLNNGMNLMNVPSTQQGLIKGMVIIVAVAIDVMQKYERKFSIKNLLKKKGEAV</sequence>
<keyword evidence="3 6" id="KW-0812">Transmembrane</keyword>
<dbReference type="RefSeq" id="WP_094376965.1">
    <property type="nucleotide sequence ID" value="NZ_NOKA02000057.1"/>
</dbReference>
<comment type="caution">
    <text evidence="7">The sequence shown here is derived from an EMBL/GenBank/DDBJ whole genome shotgun (WGS) entry which is preliminary data.</text>
</comment>
<keyword evidence="4 6" id="KW-1133">Transmembrane helix</keyword>
<dbReference type="Proteomes" id="UP000247523">
    <property type="component" value="Unassembled WGS sequence"/>
</dbReference>
<comment type="subcellular location">
    <subcellularLocation>
        <location evidence="1">Cell membrane</location>
        <topology evidence="1">Multi-pass membrane protein</topology>
    </subcellularLocation>
</comment>
<dbReference type="CDD" id="cd06579">
    <property type="entry name" value="TM_PBP1_transp_AraH_like"/>
    <property type="match status" value="1"/>
</dbReference>
<keyword evidence="2" id="KW-1003">Cell membrane</keyword>
<evidence type="ECO:0000313" key="10">
    <source>
        <dbReference type="Proteomes" id="UP000247523"/>
    </source>
</evidence>
<evidence type="ECO:0000313" key="7">
    <source>
        <dbReference type="EMBL" id="PXV84903.1"/>
    </source>
</evidence>
<name>A0A255IJU3_9FIRM</name>
<dbReference type="AlphaFoldDB" id="A0A255IJU3"/>
<dbReference type="Pfam" id="PF02653">
    <property type="entry name" value="BPD_transp_2"/>
    <property type="match status" value="1"/>
</dbReference>
<keyword evidence="5 6" id="KW-0472">Membrane</keyword>
<reference evidence="8 9" key="1">
    <citation type="journal article" date="2017" name="Genome Announc.">
        <title>Draft Genome Sequence of a Sporulating and Motile Strain of Lachnotalea glycerini Isolated from Water in Quebec City, Canada.</title>
        <authorList>
            <person name="Maheux A.F."/>
            <person name="Boudreau D.K."/>
            <person name="Berube E."/>
            <person name="Boissinot M."/>
            <person name="Raymond F."/>
            <person name="Brodeur S."/>
            <person name="Corbeil J."/>
            <person name="Isabel S."/>
            <person name="Omar R.F."/>
            <person name="Bergeron M.G."/>
        </authorList>
    </citation>
    <scope>NUCLEOTIDE SEQUENCE [LARGE SCALE GENOMIC DNA]</scope>
    <source>
        <strain evidence="8 9">CCRI-19302</strain>
    </source>
</reference>
<reference evidence="7 10" key="2">
    <citation type="submission" date="2018-05" db="EMBL/GenBank/DDBJ databases">
        <title>Genomic Encyclopedia of Type Strains, Phase IV (KMG-IV): sequencing the most valuable type-strain genomes for metagenomic binning, comparative biology and taxonomic classification.</title>
        <authorList>
            <person name="Goeker M."/>
        </authorList>
    </citation>
    <scope>NUCLEOTIDE SEQUENCE [LARGE SCALE GENOMIC DNA]</scope>
    <source>
        <strain evidence="7 10">DSM 28816</strain>
    </source>
</reference>
<evidence type="ECO:0000256" key="2">
    <source>
        <dbReference type="ARBA" id="ARBA00022475"/>
    </source>
</evidence>
<evidence type="ECO:0000256" key="3">
    <source>
        <dbReference type="ARBA" id="ARBA00022692"/>
    </source>
</evidence>
<dbReference type="OrthoDB" id="9813906at2"/>
<dbReference type="GO" id="GO:0005886">
    <property type="term" value="C:plasma membrane"/>
    <property type="evidence" value="ECO:0007669"/>
    <property type="project" value="UniProtKB-SubCell"/>
</dbReference>
<feature type="transmembrane region" description="Helical" evidence="6">
    <location>
        <begin position="52"/>
        <end position="80"/>
    </location>
</feature>
<dbReference type="PANTHER" id="PTHR32196">
    <property type="entry name" value="ABC TRANSPORTER PERMEASE PROTEIN YPHD-RELATED-RELATED"/>
    <property type="match status" value="1"/>
</dbReference>
<gene>
    <name evidence="7" type="ORF">C8E03_12133</name>
    <name evidence="8" type="ORF">CG710_017440</name>
</gene>
<evidence type="ECO:0000256" key="6">
    <source>
        <dbReference type="SAM" id="Phobius"/>
    </source>
</evidence>
<accession>A0A255IJU3</accession>
<protein>
    <submittedName>
        <fullName evidence="8">ABC transporter permease</fullName>
    </submittedName>
    <submittedName>
        <fullName evidence="7">Ribose transport system permease protein</fullName>
    </submittedName>
</protein>
<feature type="transmembrane region" description="Helical" evidence="6">
    <location>
        <begin position="213"/>
        <end position="231"/>
    </location>
</feature>
<evidence type="ECO:0000313" key="9">
    <source>
        <dbReference type="Proteomes" id="UP000216411"/>
    </source>
</evidence>